<dbReference type="HOGENOM" id="CLU_008287_15_0_5"/>
<evidence type="ECO:0000256" key="2">
    <source>
        <dbReference type="ARBA" id="ARBA00022448"/>
    </source>
</evidence>
<dbReference type="GO" id="GO:0006826">
    <property type="term" value="P:iron ion transport"/>
    <property type="evidence" value="ECO:0007669"/>
    <property type="project" value="UniProtKB-KW"/>
</dbReference>
<proteinExistence type="inferred from homology"/>
<feature type="chain" id="PRO_5003333790" evidence="13">
    <location>
        <begin position="22"/>
        <end position="730"/>
    </location>
</feature>
<feature type="domain" description="CRIB" evidence="14">
    <location>
        <begin position="620"/>
        <end position="638"/>
    </location>
</feature>
<keyword evidence="3 11" id="KW-1134">Transmembrane beta strand</keyword>
<name>F6ETP9_SPHCR</name>
<keyword evidence="16" id="KW-1185">Reference proteome</keyword>
<evidence type="ECO:0000256" key="3">
    <source>
        <dbReference type="ARBA" id="ARBA00022452"/>
    </source>
</evidence>
<evidence type="ECO:0000256" key="5">
    <source>
        <dbReference type="ARBA" id="ARBA00022692"/>
    </source>
</evidence>
<keyword evidence="2 11" id="KW-0813">Transport</keyword>
<dbReference type="InterPro" id="IPR000531">
    <property type="entry name" value="Beta-barrel_TonB"/>
</dbReference>
<evidence type="ECO:0000256" key="7">
    <source>
        <dbReference type="ARBA" id="ARBA00023065"/>
    </source>
</evidence>
<evidence type="ECO:0000256" key="6">
    <source>
        <dbReference type="ARBA" id="ARBA00023004"/>
    </source>
</evidence>
<dbReference type="PROSITE" id="PS52016">
    <property type="entry name" value="TONB_DEPENDENT_REC_3"/>
    <property type="match status" value="1"/>
</dbReference>
<evidence type="ECO:0000313" key="15">
    <source>
        <dbReference type="EMBL" id="AEG49544.1"/>
    </source>
</evidence>
<dbReference type="GO" id="GO:0009279">
    <property type="term" value="C:cell outer membrane"/>
    <property type="evidence" value="ECO:0007669"/>
    <property type="project" value="UniProtKB-SubCell"/>
</dbReference>
<keyword evidence="15" id="KW-0675">Receptor</keyword>
<dbReference type="InterPro" id="IPR036942">
    <property type="entry name" value="Beta-barrel_TonB_sf"/>
</dbReference>
<dbReference type="SUPFAM" id="SSF56935">
    <property type="entry name" value="Porins"/>
    <property type="match status" value="1"/>
</dbReference>
<dbReference type="STRING" id="690566.Sphch_1860"/>
<dbReference type="InterPro" id="IPR000095">
    <property type="entry name" value="CRIB_dom"/>
</dbReference>
<evidence type="ECO:0000256" key="1">
    <source>
        <dbReference type="ARBA" id="ARBA00004571"/>
    </source>
</evidence>
<keyword evidence="7" id="KW-0406">Ion transport</keyword>
<dbReference type="InterPro" id="IPR012910">
    <property type="entry name" value="Plug_dom"/>
</dbReference>
<comment type="subcellular location">
    <subcellularLocation>
        <location evidence="1 11">Cell outer membrane</location>
        <topology evidence="1 11">Multi-pass membrane protein</topology>
    </subcellularLocation>
</comment>
<comment type="similarity">
    <text evidence="11 12">Belongs to the TonB-dependent receptor family.</text>
</comment>
<evidence type="ECO:0000259" key="14">
    <source>
        <dbReference type="PROSITE" id="PS50108"/>
    </source>
</evidence>
<evidence type="ECO:0000256" key="9">
    <source>
        <dbReference type="ARBA" id="ARBA00023136"/>
    </source>
</evidence>
<keyword evidence="8 12" id="KW-0798">TonB box</keyword>
<accession>F6ETP9</accession>
<dbReference type="InterPro" id="IPR039426">
    <property type="entry name" value="TonB-dep_rcpt-like"/>
</dbReference>
<protein>
    <submittedName>
        <fullName evidence="15">TonB-dependent receptor</fullName>
    </submittedName>
</protein>
<dbReference type="PANTHER" id="PTHR32552">
    <property type="entry name" value="FERRICHROME IRON RECEPTOR-RELATED"/>
    <property type="match status" value="1"/>
</dbReference>
<keyword evidence="9 11" id="KW-0472">Membrane</keyword>
<dbReference type="PROSITE" id="PS50108">
    <property type="entry name" value="CRIB"/>
    <property type="match status" value="1"/>
</dbReference>
<dbReference type="Pfam" id="PF07715">
    <property type="entry name" value="Plug"/>
    <property type="match status" value="1"/>
</dbReference>
<keyword evidence="6" id="KW-0408">Iron</keyword>
<evidence type="ECO:0000256" key="4">
    <source>
        <dbReference type="ARBA" id="ARBA00022496"/>
    </source>
</evidence>
<dbReference type="Pfam" id="PF00593">
    <property type="entry name" value="TonB_dep_Rec_b-barrel"/>
    <property type="match status" value="1"/>
</dbReference>
<evidence type="ECO:0000256" key="10">
    <source>
        <dbReference type="ARBA" id="ARBA00023237"/>
    </source>
</evidence>
<keyword evidence="10 11" id="KW-0998">Cell outer membrane</keyword>
<evidence type="ECO:0000313" key="16">
    <source>
        <dbReference type="Proteomes" id="UP000007150"/>
    </source>
</evidence>
<dbReference type="KEGG" id="sch:Sphch_1860"/>
<evidence type="ECO:0000256" key="11">
    <source>
        <dbReference type="PROSITE-ProRule" id="PRU01360"/>
    </source>
</evidence>
<gene>
    <name evidence="15" type="ORF">Sphch_1860</name>
</gene>
<dbReference type="Proteomes" id="UP000007150">
    <property type="component" value="Chromosome 1"/>
</dbReference>
<dbReference type="Gene3D" id="2.40.170.20">
    <property type="entry name" value="TonB-dependent receptor, beta-barrel domain"/>
    <property type="match status" value="1"/>
</dbReference>
<evidence type="ECO:0000256" key="13">
    <source>
        <dbReference type="SAM" id="SignalP"/>
    </source>
</evidence>
<organism evidence="15 16">
    <name type="scientific">Sphingobium chlorophenolicum L-1</name>
    <dbReference type="NCBI Taxonomy" id="690566"/>
    <lineage>
        <taxon>Bacteria</taxon>
        <taxon>Pseudomonadati</taxon>
        <taxon>Pseudomonadota</taxon>
        <taxon>Alphaproteobacteria</taxon>
        <taxon>Sphingomonadales</taxon>
        <taxon>Sphingomonadaceae</taxon>
        <taxon>Sphingobium</taxon>
    </lineage>
</organism>
<sequence length="730" mass="78898" precursor="true">MKISMTVIACSTAMITVSAGAQTISRSPTEAAQDGLGEIVVTATKRPTALQRTAISVATVQPEQLNQAGVYDVANLSKLAPTLNISQHGNSTLVAIRGVSSRDYNETGDPAVSISIDGAYLQRANDLNTAFFDLERIEVLRGPQGTLYGRNATGGAINIITAKPVDALQAAASVQYANFDSLRLEGMLNVPLTDTLAVRLAGVHDRHDGYRNNGVAGRGDDADQWGARVSLGFDNHAGLTAVVTAEHTRADGIGGVRLGVPYPTDATGGIIDSAPQIDDDREWALDYRGMTRSRIYAIRGTLAYDFGPASLSYVAGYRSTKIDRDEDYDGNATGRFAFPQNSDTKTQSHELRLASNGDGPFEYQAGASYFRNTEDLYAYFRAGLFGDYVQLVTYDYSGDGGVKVSSIAAFGQASYEISPGLKVEAGLRWSKDKKSRIGATLGFDLGEYFASGALVSPYSTPSVGRAQFEKTTYHAGIQYQVTPTSMLYAKYDTGYKAGGFSELGAYAPETIRSIEIGAKNRFAGDTIQLNISAYNYAYRGQQISQVIQNVGTLITNAGKTRQWGAEIEGQVAITRDDRFDLAVAWLDSKFTDFSISPEYRSSGTPILPDGNISLNGNRPVQAPTISINAGFQHSFHIGDGLLTARGQTQFQTEQFLSIYNFRATKQSAFSRSDFTLTYDFPGDAISIQGFVRNIEDQRIIVAADPDSTAGGFLYQFAAPRTYGARLSWKM</sequence>
<reference evidence="15 16" key="1">
    <citation type="submission" date="2011-05" db="EMBL/GenBank/DDBJ databases">
        <title>Complete sequence of chromosome 1 of Sphingobium chlorophenolicum L-1.</title>
        <authorList>
            <consortium name="US DOE Joint Genome Institute"/>
            <person name="Lucas S."/>
            <person name="Han J."/>
            <person name="Lapidus A."/>
            <person name="Cheng J.-F."/>
            <person name="Goodwin L."/>
            <person name="Pitluck S."/>
            <person name="Peters L."/>
            <person name="Daligault H."/>
            <person name="Han C."/>
            <person name="Tapia R."/>
            <person name="Land M."/>
            <person name="Hauser L."/>
            <person name="Kyrpides N."/>
            <person name="Ivanova N."/>
            <person name="Pagani I."/>
            <person name="Turner P."/>
            <person name="Copley S."/>
            <person name="Woyke T."/>
        </authorList>
    </citation>
    <scope>NUCLEOTIDE SEQUENCE [LARGE SCALE GENOMIC DNA]</scope>
    <source>
        <strain evidence="15 16">L-1</strain>
    </source>
</reference>
<keyword evidence="5 11" id="KW-0812">Transmembrane</keyword>
<dbReference type="EMBL" id="CP002798">
    <property type="protein sequence ID" value="AEG49544.1"/>
    <property type="molecule type" value="Genomic_DNA"/>
</dbReference>
<dbReference type="RefSeq" id="WP_013847794.1">
    <property type="nucleotide sequence ID" value="NC_015593.1"/>
</dbReference>
<evidence type="ECO:0000256" key="8">
    <source>
        <dbReference type="ARBA" id="ARBA00023077"/>
    </source>
</evidence>
<dbReference type="AlphaFoldDB" id="F6ETP9"/>
<keyword evidence="4" id="KW-0410">Iron transport</keyword>
<keyword evidence="13" id="KW-0732">Signal</keyword>
<evidence type="ECO:0000256" key="12">
    <source>
        <dbReference type="RuleBase" id="RU003357"/>
    </source>
</evidence>
<dbReference type="PANTHER" id="PTHR32552:SF81">
    <property type="entry name" value="TONB-DEPENDENT OUTER MEMBRANE RECEPTOR"/>
    <property type="match status" value="1"/>
</dbReference>
<feature type="signal peptide" evidence="13">
    <location>
        <begin position="1"/>
        <end position="21"/>
    </location>
</feature>